<dbReference type="PROSITE" id="PS00687">
    <property type="entry name" value="ALDEHYDE_DEHYDR_GLU"/>
    <property type="match status" value="1"/>
</dbReference>
<evidence type="ECO:0000313" key="5">
    <source>
        <dbReference type="EMBL" id="MBC2607886.1"/>
    </source>
</evidence>
<evidence type="ECO:0000313" key="6">
    <source>
        <dbReference type="Proteomes" id="UP000526501"/>
    </source>
</evidence>
<dbReference type="GO" id="GO:0016620">
    <property type="term" value="F:oxidoreductase activity, acting on the aldehyde or oxo group of donors, NAD or NADP as acceptor"/>
    <property type="evidence" value="ECO:0007669"/>
    <property type="project" value="InterPro"/>
</dbReference>
<comment type="similarity">
    <text evidence="3">Belongs to the aldehyde dehydrogenase family.</text>
</comment>
<dbReference type="InterPro" id="IPR029510">
    <property type="entry name" value="Ald_DH_CS_GLU"/>
</dbReference>
<dbReference type="RefSeq" id="WP_185661749.1">
    <property type="nucleotide sequence ID" value="NZ_CAWPOO010000013.1"/>
</dbReference>
<dbReference type="AlphaFoldDB" id="A0A7X1B901"/>
<reference evidence="5 6" key="1">
    <citation type="submission" date="2020-07" db="EMBL/GenBank/DDBJ databases">
        <authorList>
            <person name="Feng X."/>
        </authorList>
    </citation>
    <scope>NUCLEOTIDE SEQUENCE [LARGE SCALE GENOMIC DNA]</scope>
    <source>
        <strain evidence="5 6">JCM23202</strain>
    </source>
</reference>
<dbReference type="InterPro" id="IPR016163">
    <property type="entry name" value="Ald_DH_C"/>
</dbReference>
<dbReference type="Pfam" id="PF00171">
    <property type="entry name" value="Aldedh"/>
    <property type="match status" value="1"/>
</dbReference>
<dbReference type="SUPFAM" id="SSF53720">
    <property type="entry name" value="ALDH-like"/>
    <property type="match status" value="1"/>
</dbReference>
<dbReference type="Proteomes" id="UP000526501">
    <property type="component" value="Unassembled WGS sequence"/>
</dbReference>
<sequence length="475" mass="50747">MPEIETTLNSDGRTIESFAPATGHKLGNVAESDLRSIPTLIANLRHGQSSWRQQSLDQRSEVLLAVADSLQSDSSGLSELLAEESGKPIAQARFEVTITIEYLRAIATKATAYKPEQISTQDSPGITGDRIISRRVPFGLVAAILPFNFPVELYVEKVAAAIAMGNSVLVKAPPQTPLIVERVTKHFHSGGVPKESLHCVYGGADLGRAIATSPGIDLISLTGSTAAGISVAELSAANLPKLHLELGGNDPAILLEDADLDLAVPHLIFGRTLMNGQACASNKRILVHESLHDALAERLKSELAKISIGDPLDESKQLGPMISSDAARRVVSQVKHAIEQGGELLFGELETHGAFVSPFLLGRVPATADIAKDDEIFGPVLPLIPFDTDKRAIEIANQSSYGLSSGVFSRDWQRAESVANEIEAGGTVINGTGNYRPYIVPFGGVKMSGLGREGLGFTLEEMSQLKYTVWRSCES</sequence>
<evidence type="ECO:0000256" key="2">
    <source>
        <dbReference type="PROSITE-ProRule" id="PRU10007"/>
    </source>
</evidence>
<evidence type="ECO:0000259" key="4">
    <source>
        <dbReference type="Pfam" id="PF00171"/>
    </source>
</evidence>
<dbReference type="PANTHER" id="PTHR11699">
    <property type="entry name" value="ALDEHYDE DEHYDROGENASE-RELATED"/>
    <property type="match status" value="1"/>
</dbReference>
<keyword evidence="6" id="KW-1185">Reference proteome</keyword>
<dbReference type="InterPro" id="IPR016161">
    <property type="entry name" value="Ald_DH/histidinol_DH"/>
</dbReference>
<feature type="domain" description="Aldehyde dehydrogenase" evidence="4">
    <location>
        <begin position="10"/>
        <end position="467"/>
    </location>
</feature>
<protein>
    <submittedName>
        <fullName evidence="5">Aldehyde dehydrogenase</fullName>
    </submittedName>
</protein>
<dbReference type="InterPro" id="IPR015590">
    <property type="entry name" value="Aldehyde_DH_dom"/>
</dbReference>
<accession>A0A7X1B901</accession>
<dbReference type="Gene3D" id="3.40.309.10">
    <property type="entry name" value="Aldehyde Dehydrogenase, Chain A, domain 2"/>
    <property type="match status" value="1"/>
</dbReference>
<comment type="caution">
    <text evidence="5">The sequence shown here is derived from an EMBL/GenBank/DDBJ whole genome shotgun (WGS) entry which is preliminary data.</text>
</comment>
<dbReference type="EMBL" id="JACHVC010000013">
    <property type="protein sequence ID" value="MBC2607886.1"/>
    <property type="molecule type" value="Genomic_DNA"/>
</dbReference>
<evidence type="ECO:0000256" key="1">
    <source>
        <dbReference type="ARBA" id="ARBA00023002"/>
    </source>
</evidence>
<feature type="active site" evidence="2">
    <location>
        <position position="245"/>
    </location>
</feature>
<evidence type="ECO:0000256" key="3">
    <source>
        <dbReference type="RuleBase" id="RU003345"/>
    </source>
</evidence>
<name>A0A7X1B901_9BACT</name>
<dbReference type="Gene3D" id="3.40.605.10">
    <property type="entry name" value="Aldehyde Dehydrogenase, Chain A, domain 1"/>
    <property type="match status" value="1"/>
</dbReference>
<keyword evidence="1 3" id="KW-0560">Oxidoreductase</keyword>
<gene>
    <name evidence="5" type="ORF">H5P27_17665</name>
</gene>
<proteinExistence type="inferred from homology"/>
<organism evidence="5 6">
    <name type="scientific">Pelagicoccus albus</name>
    <dbReference type="NCBI Taxonomy" id="415222"/>
    <lineage>
        <taxon>Bacteria</taxon>
        <taxon>Pseudomonadati</taxon>
        <taxon>Verrucomicrobiota</taxon>
        <taxon>Opitutia</taxon>
        <taxon>Puniceicoccales</taxon>
        <taxon>Pelagicoccaceae</taxon>
        <taxon>Pelagicoccus</taxon>
    </lineage>
</organism>
<dbReference type="InterPro" id="IPR016162">
    <property type="entry name" value="Ald_DH_N"/>
</dbReference>